<name>A0A7J8N5T5_9ROSI</name>
<protein>
    <recommendedName>
        <fullName evidence="3">DUF538 domain-containing protein</fullName>
    </recommendedName>
</protein>
<dbReference type="AlphaFoldDB" id="A0A7J8N5T5"/>
<evidence type="ECO:0000313" key="1">
    <source>
        <dbReference type="EMBL" id="MBA0572319.1"/>
    </source>
</evidence>
<keyword evidence="2" id="KW-1185">Reference proteome</keyword>
<accession>A0A7J8N5T5</accession>
<proteinExistence type="predicted"/>
<organism evidence="1 2">
    <name type="scientific">Gossypium lobatum</name>
    <dbReference type="NCBI Taxonomy" id="34289"/>
    <lineage>
        <taxon>Eukaryota</taxon>
        <taxon>Viridiplantae</taxon>
        <taxon>Streptophyta</taxon>
        <taxon>Embryophyta</taxon>
        <taxon>Tracheophyta</taxon>
        <taxon>Spermatophyta</taxon>
        <taxon>Magnoliopsida</taxon>
        <taxon>eudicotyledons</taxon>
        <taxon>Gunneridae</taxon>
        <taxon>Pentapetalae</taxon>
        <taxon>rosids</taxon>
        <taxon>malvids</taxon>
        <taxon>Malvales</taxon>
        <taxon>Malvaceae</taxon>
        <taxon>Malvoideae</taxon>
        <taxon>Gossypium</taxon>
    </lineage>
</organism>
<evidence type="ECO:0000313" key="2">
    <source>
        <dbReference type="Proteomes" id="UP000593572"/>
    </source>
</evidence>
<evidence type="ECO:0008006" key="3">
    <source>
        <dbReference type="Google" id="ProtNLM"/>
    </source>
</evidence>
<dbReference type="EMBL" id="JABEZX010000012">
    <property type="protein sequence ID" value="MBA0572319.1"/>
    <property type="molecule type" value="Genomic_DNA"/>
</dbReference>
<reference evidence="1 2" key="1">
    <citation type="journal article" date="2019" name="Genome Biol. Evol.">
        <title>Insights into the evolution of the New World diploid cottons (Gossypium, subgenus Houzingenia) based on genome sequencing.</title>
        <authorList>
            <person name="Grover C.E."/>
            <person name="Arick M.A. 2nd"/>
            <person name="Thrash A."/>
            <person name="Conover J.L."/>
            <person name="Sanders W.S."/>
            <person name="Peterson D.G."/>
            <person name="Frelichowski J.E."/>
            <person name="Scheffler J.A."/>
            <person name="Scheffler B.E."/>
            <person name="Wendel J.F."/>
        </authorList>
    </citation>
    <scope>NUCLEOTIDE SEQUENCE [LARGE SCALE GENOMIC DNA]</scope>
    <source>
        <strain evidence="1">157</strain>
        <tissue evidence="1">Leaf</tissue>
    </source>
</reference>
<dbReference type="Proteomes" id="UP000593572">
    <property type="component" value="Unassembled WGS sequence"/>
</dbReference>
<gene>
    <name evidence="1" type="ORF">Golob_002667</name>
</gene>
<dbReference type="Gene3D" id="2.30.240.10">
    <property type="entry name" value="At5g01610-like"/>
    <property type="match status" value="1"/>
</dbReference>
<dbReference type="InterPro" id="IPR007493">
    <property type="entry name" value="DUF538"/>
</dbReference>
<dbReference type="Pfam" id="PF04398">
    <property type="entry name" value="DUF538"/>
    <property type="match status" value="1"/>
</dbReference>
<dbReference type="SUPFAM" id="SSF141562">
    <property type="entry name" value="At5g01610-like"/>
    <property type="match status" value="1"/>
</dbReference>
<dbReference type="InterPro" id="IPR036758">
    <property type="entry name" value="At5g01610-like"/>
</dbReference>
<comment type="caution">
    <text evidence="1">The sequence shown here is derived from an EMBL/GenBank/DDBJ whole genome shotgun (WGS) entry which is preliminary data.</text>
</comment>
<sequence length="111" mass="13146">MPLNHLNEYLNEFGYKKTTRFIGLKQEKNFKYLFKELGLTFYGAEITTLTRDFQLKRLTSVKSKEMMIWITLFDVFVDDTKVPRKIYFANLMGLSQSYPTTAVEDEPKEIK</sequence>